<sequence>MIASKVCVVGLYDCMVSVKDIERVSELACVELSEDEVARMASDVDGILGMIDQMSDADAAKADFFEGKEMGMRSDVLAEDSDSASCSAVKSCELTEGGTFVVPKFI</sequence>
<dbReference type="SUPFAM" id="SSF141000">
    <property type="entry name" value="Glu-tRNAGln amidotransferase C subunit"/>
    <property type="match status" value="1"/>
</dbReference>
<accession>A0ABN6L3J8</accession>
<evidence type="ECO:0000313" key="3">
    <source>
        <dbReference type="Proteomes" id="UP001320209"/>
    </source>
</evidence>
<dbReference type="EMBL" id="AP025225">
    <property type="protein sequence ID" value="BDB96309.1"/>
    <property type="molecule type" value="Genomic_DNA"/>
</dbReference>
<dbReference type="Pfam" id="PF02686">
    <property type="entry name" value="GatC"/>
    <property type="match status" value="1"/>
</dbReference>
<dbReference type="InterPro" id="IPR003837">
    <property type="entry name" value="GatC"/>
</dbReference>
<dbReference type="Gene3D" id="1.10.20.60">
    <property type="entry name" value="Glu-tRNAGln amidotransferase C subunit, N-terminal domain"/>
    <property type="match status" value="1"/>
</dbReference>
<evidence type="ECO:0000256" key="1">
    <source>
        <dbReference type="ARBA" id="ARBA00014426"/>
    </source>
</evidence>
<keyword evidence="3" id="KW-1185">Reference proteome</keyword>
<protein>
    <recommendedName>
        <fullName evidence="1">Glutamyl-tRNA(Gln) amidotransferase subunit C</fullName>
    </recommendedName>
</protein>
<dbReference type="Proteomes" id="UP001320209">
    <property type="component" value="Chromosome"/>
</dbReference>
<evidence type="ECO:0000313" key="2">
    <source>
        <dbReference type="EMBL" id="BDB96309.1"/>
    </source>
</evidence>
<organism evidence="2 3">
    <name type="scientific">Candidatus Hydrogenosomobacter endosymbioticus</name>
    <dbReference type="NCBI Taxonomy" id="2558174"/>
    <lineage>
        <taxon>Bacteria</taxon>
        <taxon>Pseudomonadati</taxon>
        <taxon>Pseudomonadota</taxon>
        <taxon>Alphaproteobacteria</taxon>
        <taxon>Holosporales</taxon>
        <taxon>Holosporaceae</taxon>
        <taxon>Candidatus Hydrogenosomobacter</taxon>
    </lineage>
</organism>
<reference evidence="2" key="1">
    <citation type="submission" date="2021-10" db="EMBL/GenBank/DDBJ databases">
        <title>Genome Sequence of The Candidatus Hydrogeosomobacter endosymbioticus, an Intracellular Bacterial Symbiont of the Anaerobic Ciliate GW7.</title>
        <authorList>
            <person name="Shiohama Y."/>
            <person name="Shinzato N."/>
        </authorList>
    </citation>
    <scope>NUCLEOTIDE SEQUENCE [LARGE SCALE GENOMIC DNA]</scope>
    <source>
        <strain evidence="2">200920</strain>
    </source>
</reference>
<gene>
    <name evidence="2" type="ORF">HYD_4420</name>
</gene>
<dbReference type="InterPro" id="IPR036113">
    <property type="entry name" value="Asp/Glu-ADT_sf_sub_c"/>
</dbReference>
<proteinExistence type="predicted"/>
<name>A0ABN6L3J8_9PROT</name>